<sequence length="326" mass="36294">MSVFGLSQTEEAIYRHLLRNKKTSGDEIHQLLRIAPQQATESVNRLCAVGVLKRTAPGVLSAASPETAVRRLTELRLRELHQELEHVIRSQHLVSELRAEQGPKGVPAHGVEHLQSLPQIRDRIDDLAFFAREEILSIEPYTALTPENISHARRLDQRCLRRSVRMRSVVRREALDHPPTRVYLRELAAQGAAIRVAEDISERILVYDRRVALVPKDPADSARGALLAHEEGLVANIVALFEKIWDQAEDLTDGADGQADAGGSGPGDIERRVLEAMCRGSKDEIGARALGISIRTYRRHVAELLRLLGASSRPHAALVARERGWI</sequence>
<keyword evidence="3" id="KW-1185">Reference proteome</keyword>
<dbReference type="InterPro" id="IPR036390">
    <property type="entry name" value="WH_DNA-bd_sf"/>
</dbReference>
<dbReference type="Proteomes" id="UP001550044">
    <property type="component" value="Unassembled WGS sequence"/>
</dbReference>
<organism evidence="2 3">
    <name type="scientific">Streptomyces sp. 900116325</name>
    <dbReference type="NCBI Taxonomy" id="3154295"/>
    <lineage>
        <taxon>Bacteria</taxon>
        <taxon>Bacillati</taxon>
        <taxon>Actinomycetota</taxon>
        <taxon>Actinomycetes</taxon>
        <taxon>Kitasatosporales</taxon>
        <taxon>Streptomycetaceae</taxon>
        <taxon>Streptomyces</taxon>
    </lineage>
</organism>
<feature type="domain" description="HTH luxR-type" evidence="1">
    <location>
        <begin position="263"/>
        <end position="320"/>
    </location>
</feature>
<reference evidence="2 3" key="1">
    <citation type="submission" date="2024-06" db="EMBL/GenBank/DDBJ databases">
        <title>The Natural Products Discovery Center: Release of the First 8490 Sequenced Strains for Exploring Actinobacteria Biosynthetic Diversity.</title>
        <authorList>
            <person name="Kalkreuter E."/>
            <person name="Kautsar S.A."/>
            <person name="Yang D."/>
            <person name="Bader C.D."/>
            <person name="Teijaro C.N."/>
            <person name="Fluegel L."/>
            <person name="Davis C.M."/>
            <person name="Simpson J.R."/>
            <person name="Lauterbach L."/>
            <person name="Steele A.D."/>
            <person name="Gui C."/>
            <person name="Meng S."/>
            <person name="Li G."/>
            <person name="Viehrig K."/>
            <person name="Ye F."/>
            <person name="Su P."/>
            <person name="Kiefer A.F."/>
            <person name="Nichols A."/>
            <person name="Cepeda A.J."/>
            <person name="Yan W."/>
            <person name="Fan B."/>
            <person name="Jiang Y."/>
            <person name="Adhikari A."/>
            <person name="Zheng C.-J."/>
            <person name="Schuster L."/>
            <person name="Cowan T.M."/>
            <person name="Smanski M.J."/>
            <person name="Chevrette M.G."/>
            <person name="De Carvalho L.P.S."/>
            <person name="Shen B."/>
        </authorList>
    </citation>
    <scope>NUCLEOTIDE SEQUENCE [LARGE SCALE GENOMIC DNA]</scope>
    <source>
        <strain evidence="2 3">NPDC005137</strain>
    </source>
</reference>
<protein>
    <submittedName>
        <fullName evidence="2">Helix-turn-helix transcriptional regulator</fullName>
    </submittedName>
</protein>
<dbReference type="RefSeq" id="WP_356500013.1">
    <property type="nucleotide sequence ID" value="NZ_JBEXEF010000215.1"/>
</dbReference>
<dbReference type="InterPro" id="IPR000792">
    <property type="entry name" value="Tscrpt_reg_LuxR_C"/>
</dbReference>
<dbReference type="SUPFAM" id="SSF46785">
    <property type="entry name" value="Winged helix' DNA-binding domain"/>
    <property type="match status" value="1"/>
</dbReference>
<dbReference type="InterPro" id="IPR016032">
    <property type="entry name" value="Sig_transdc_resp-reg_C-effctor"/>
</dbReference>
<accession>A0ABV2UAT8</accession>
<proteinExistence type="predicted"/>
<evidence type="ECO:0000313" key="3">
    <source>
        <dbReference type="Proteomes" id="UP001550044"/>
    </source>
</evidence>
<name>A0ABV2UAT8_9ACTN</name>
<dbReference type="PANTHER" id="PTHR34293:SF1">
    <property type="entry name" value="HTH-TYPE TRANSCRIPTIONAL REGULATOR TRMBL2"/>
    <property type="match status" value="1"/>
</dbReference>
<dbReference type="InterPro" id="IPR051797">
    <property type="entry name" value="TrmB-like"/>
</dbReference>
<gene>
    <name evidence="2" type="ORF">ABZV61_19610</name>
</gene>
<comment type="caution">
    <text evidence="2">The sequence shown here is derived from an EMBL/GenBank/DDBJ whole genome shotgun (WGS) entry which is preliminary data.</text>
</comment>
<dbReference type="InterPro" id="IPR036388">
    <property type="entry name" value="WH-like_DNA-bd_sf"/>
</dbReference>
<evidence type="ECO:0000259" key="1">
    <source>
        <dbReference type="SMART" id="SM00421"/>
    </source>
</evidence>
<evidence type="ECO:0000313" key="2">
    <source>
        <dbReference type="EMBL" id="MET8434963.1"/>
    </source>
</evidence>
<dbReference type="SUPFAM" id="SSF46894">
    <property type="entry name" value="C-terminal effector domain of the bipartite response regulators"/>
    <property type="match status" value="1"/>
</dbReference>
<dbReference type="EMBL" id="JBEXIP010000014">
    <property type="protein sequence ID" value="MET8434963.1"/>
    <property type="molecule type" value="Genomic_DNA"/>
</dbReference>
<dbReference type="SMART" id="SM00421">
    <property type="entry name" value="HTH_LUXR"/>
    <property type="match status" value="1"/>
</dbReference>
<dbReference type="PANTHER" id="PTHR34293">
    <property type="entry name" value="HTH-TYPE TRANSCRIPTIONAL REGULATOR TRMBL2"/>
    <property type="match status" value="1"/>
</dbReference>
<dbReference type="Gene3D" id="1.10.10.10">
    <property type="entry name" value="Winged helix-like DNA-binding domain superfamily/Winged helix DNA-binding domain"/>
    <property type="match status" value="2"/>
</dbReference>